<comment type="caution">
    <text evidence="3">The sequence shown here is derived from an EMBL/GenBank/DDBJ whole genome shotgun (WGS) entry which is preliminary data.</text>
</comment>
<keyword evidence="2" id="KW-1133">Transmembrane helix</keyword>
<gene>
    <name evidence="3" type="ORF">JX265_010561</name>
</gene>
<organism evidence="3 4">
    <name type="scientific">Neoarthrinium moseri</name>
    <dbReference type="NCBI Taxonomy" id="1658444"/>
    <lineage>
        <taxon>Eukaryota</taxon>
        <taxon>Fungi</taxon>
        <taxon>Dikarya</taxon>
        <taxon>Ascomycota</taxon>
        <taxon>Pezizomycotina</taxon>
        <taxon>Sordariomycetes</taxon>
        <taxon>Xylariomycetidae</taxon>
        <taxon>Amphisphaeriales</taxon>
        <taxon>Apiosporaceae</taxon>
        <taxon>Neoarthrinium</taxon>
    </lineage>
</organism>
<accession>A0A9P9WDZ8</accession>
<proteinExistence type="predicted"/>
<dbReference type="EMBL" id="JAFIMR010000035">
    <property type="protein sequence ID" value="KAI1859084.1"/>
    <property type="molecule type" value="Genomic_DNA"/>
</dbReference>
<dbReference type="AlphaFoldDB" id="A0A9P9WDZ8"/>
<feature type="transmembrane region" description="Helical" evidence="2">
    <location>
        <begin position="268"/>
        <end position="290"/>
    </location>
</feature>
<keyword evidence="2" id="KW-0812">Transmembrane</keyword>
<feature type="region of interest" description="Disordered" evidence="1">
    <location>
        <begin position="240"/>
        <end position="264"/>
    </location>
</feature>
<evidence type="ECO:0000256" key="2">
    <source>
        <dbReference type="SAM" id="Phobius"/>
    </source>
</evidence>
<keyword evidence="4" id="KW-1185">Reference proteome</keyword>
<evidence type="ECO:0000313" key="4">
    <source>
        <dbReference type="Proteomes" id="UP000829685"/>
    </source>
</evidence>
<keyword evidence="2" id="KW-0472">Membrane</keyword>
<feature type="region of interest" description="Disordered" evidence="1">
    <location>
        <begin position="358"/>
        <end position="382"/>
    </location>
</feature>
<dbReference type="Proteomes" id="UP000829685">
    <property type="component" value="Unassembled WGS sequence"/>
</dbReference>
<feature type="compositionally biased region" description="Basic and acidic residues" evidence="1">
    <location>
        <begin position="359"/>
        <end position="371"/>
    </location>
</feature>
<evidence type="ECO:0000256" key="1">
    <source>
        <dbReference type="SAM" id="MobiDB-lite"/>
    </source>
</evidence>
<protein>
    <submittedName>
        <fullName evidence="3">Uncharacterized protein</fullName>
    </submittedName>
</protein>
<reference evidence="3" key="1">
    <citation type="submission" date="2021-03" db="EMBL/GenBank/DDBJ databases">
        <title>Revisited historic fungal species revealed as producer of novel bioactive compounds through whole genome sequencing and comparative genomics.</title>
        <authorList>
            <person name="Vignolle G.A."/>
            <person name="Hochenegger N."/>
            <person name="Mach R.L."/>
            <person name="Mach-Aigner A.R."/>
            <person name="Javad Rahimi M."/>
            <person name="Salim K.A."/>
            <person name="Chan C.M."/>
            <person name="Lim L.B.L."/>
            <person name="Cai F."/>
            <person name="Druzhinina I.S."/>
            <person name="U'Ren J.M."/>
            <person name="Derntl C."/>
        </authorList>
    </citation>
    <scope>NUCLEOTIDE SEQUENCE</scope>
    <source>
        <strain evidence="3">TUCIM 5799</strain>
    </source>
</reference>
<sequence length="403" mass="42943">MSGSAPISAGLDPTVTPTVIPRQDTGILNRAGPTITPSWTTTFTETDSYGRPTATGTKLAVITTISGGRTVVVLRETGTETVPLTTAFMPPSSCIGRYYSMTAFSESVATRSPVIFSDASDRLYKSCLPTATASARETVFSPGICPSLMAPVTNMAYGREYTEVCCQSGFTWDFRGCASQVMSTTRVLVAPNITTTDIHIRVSNVVALHPAFTVYWQHSDLSLFPTDVASRLREVETSLGPVLTPTPTPSTLPRSGEASDGLGRNGKIGIGVATTVVLLIVIVITSAWAWKVKKRRSRAPRPGVSELGSDHPGIWKCFLGGQWRAELTNQGQLAELEGSGNMQRNCDGQGVMMNPAELEGTRPWHDSDDGKVSSNSVATGKGECTRSLDTAQDTLPNKCAATN</sequence>
<evidence type="ECO:0000313" key="3">
    <source>
        <dbReference type="EMBL" id="KAI1859084.1"/>
    </source>
</evidence>
<name>A0A9P9WDZ8_9PEZI</name>